<dbReference type="Proteomes" id="UP000295367">
    <property type="component" value="Unassembled WGS sequence"/>
</dbReference>
<gene>
    <name evidence="1" type="ORF">EDC63_10255</name>
</gene>
<proteinExistence type="predicted"/>
<protein>
    <submittedName>
        <fullName evidence="1">Uncharacterized protein</fullName>
    </submittedName>
</protein>
<sequence length="273" mass="30459">MLPSFRDQLQIGIEPGQITLARIGKGIRRRVLEKHIEVYDSHETEPWIAAFSALKKLLEKQRGAEAIIVLSNQFVRYVVVPWNDAVSNDEEVAAIAHHRFNQVYGDQASNREVRVSQSAFGAPMLACSMERGLLAGLRIVCQEVGVHLTVIQPALMSVFNHWCDQVKEESSWFCIIEPGKLLIALYFQGGWHAIQNRHLAGSTVDDLIAVLDRERLLADVADTPQRVFLFSSMHSSYPSKFGNWSITTMKPSAIEGFSPDSAPPFCLALSGNK</sequence>
<comment type="caution">
    <text evidence="1">The sequence shown here is derived from an EMBL/GenBank/DDBJ whole genome shotgun (WGS) entry which is preliminary data.</text>
</comment>
<dbReference type="AlphaFoldDB" id="A0A4R3YBV4"/>
<dbReference type="OrthoDB" id="9178860at2"/>
<keyword evidence="2" id="KW-1185">Reference proteome</keyword>
<accession>A0A4R3YBV4</accession>
<dbReference type="RefSeq" id="WP_124948300.1">
    <property type="nucleotide sequence ID" value="NZ_BHVT01000081.1"/>
</dbReference>
<dbReference type="EMBL" id="SMCO01000002">
    <property type="protein sequence ID" value="TCV89537.1"/>
    <property type="molecule type" value="Genomic_DNA"/>
</dbReference>
<name>A0A4R3YBV4_9PROT</name>
<evidence type="ECO:0000313" key="1">
    <source>
        <dbReference type="EMBL" id="TCV89537.1"/>
    </source>
</evidence>
<evidence type="ECO:0000313" key="2">
    <source>
        <dbReference type="Proteomes" id="UP000295367"/>
    </source>
</evidence>
<reference evidence="1 2" key="1">
    <citation type="submission" date="2019-03" db="EMBL/GenBank/DDBJ databases">
        <title>Genomic Encyclopedia of Type Strains, Phase IV (KMG-IV): sequencing the most valuable type-strain genomes for metagenomic binning, comparative biology and taxonomic classification.</title>
        <authorList>
            <person name="Goeker M."/>
        </authorList>
    </citation>
    <scope>NUCLEOTIDE SEQUENCE [LARGE SCALE GENOMIC DNA]</scope>
    <source>
        <strain evidence="1 2">DSM 100309</strain>
    </source>
</reference>
<organism evidence="1 2">
    <name type="scientific">Sulfurirhabdus autotrophica</name>
    <dbReference type="NCBI Taxonomy" id="1706046"/>
    <lineage>
        <taxon>Bacteria</taxon>
        <taxon>Pseudomonadati</taxon>
        <taxon>Pseudomonadota</taxon>
        <taxon>Betaproteobacteria</taxon>
        <taxon>Nitrosomonadales</taxon>
        <taxon>Sulfuricellaceae</taxon>
        <taxon>Sulfurirhabdus</taxon>
    </lineage>
</organism>